<dbReference type="AlphaFoldDB" id="A0A317Q4Y9"/>
<reference evidence="2 3" key="1">
    <citation type="submission" date="2018-05" db="EMBL/GenBank/DDBJ databases">
        <title>Freshwater and sediment microbial communities from various areas in North America, analyzing microbe dynamics in response to fracking.</title>
        <authorList>
            <person name="Lamendella R."/>
        </authorList>
    </citation>
    <scope>NUCLEOTIDE SEQUENCE [LARGE SCALE GENOMIC DNA]</scope>
    <source>
        <strain evidence="2 3">125B1</strain>
    </source>
</reference>
<organism evidence="2 3">
    <name type="scientific">Pseudidiomarina maritima</name>
    <dbReference type="NCBI Taxonomy" id="519453"/>
    <lineage>
        <taxon>Bacteria</taxon>
        <taxon>Pseudomonadati</taxon>
        <taxon>Pseudomonadota</taxon>
        <taxon>Gammaproteobacteria</taxon>
        <taxon>Alteromonadales</taxon>
        <taxon>Idiomarinaceae</taxon>
        <taxon>Pseudidiomarina</taxon>
    </lineage>
</organism>
<evidence type="ECO:0000313" key="2">
    <source>
        <dbReference type="EMBL" id="PWW11176.1"/>
    </source>
</evidence>
<name>A0A317Q4Y9_9GAMM</name>
<proteinExistence type="predicted"/>
<accession>A0A317Q4Y9</accession>
<keyword evidence="1" id="KW-0812">Transmembrane</keyword>
<feature type="transmembrane region" description="Helical" evidence="1">
    <location>
        <begin position="623"/>
        <end position="644"/>
    </location>
</feature>
<sequence length="725" mass="78133">MSISSTSSSHTWRFFRSGGFDQVVISRGADLEHLSELDQKLWTVLNCPTLGLEFDAATTSLLDTDNDGQIRVPELLAAVRWCCARLVDSNLMFAEPGVPLTALKTDDAEGAALYAAAQRVLTYLDKPSDAALTVQDFLDTTKLYAADHFNGDGVVAPQLAQDPQLQQLIQDIIDCLGGVADRSGSQGVNQSLLEQFFQQAAAIVDWQRAGDADDSQLWPLGAETPAAVAALERVQAKVDDYFVRCQLAAFDERAAASLNPDTGVYGSLSNRAIATLDTELAALPLATIDAAAALPLQTGVNPAWADAMQQLLTQVVEPLLGAEPTRTHLSRADWTAVQGLLAPWQAWQAQRPASALHQLPAERLAELAQGHGQADLAALIAEDAAITSFAENVQALEKLCRYQRDLVQLLRNFVSLSDFYQRRQKAIFQAGTLFIDQRSCELVLRVADAAKHASMASFSGCYLLYCTCTRKDQAPLQIVAALTAGDVDYSMAAGRNGVFYDRQGRDWKATVTKVVSQPISVRQAFWSPYKRLAAFIETQINKFAAARDKDIDSKTSAGITQASAQASTQASAKAPAPAAKSSFDIAKFAGIFAAIGLALGAIGTALAALAAGFLALPVWQMPLVLLGVMLLISGPSMLMAAMTLRRRNLGPLLDANGWAVNTRAIINIPFGAALTGVAKLPEHSERALADPYAQPRTRWGFWLLLVVTIVFCAYVWHFGWPLGLL</sequence>
<feature type="transmembrane region" description="Helical" evidence="1">
    <location>
        <begin position="701"/>
        <end position="720"/>
    </location>
</feature>
<protein>
    <recommendedName>
        <fullName evidence="4">EF-hand domain-containing protein</fullName>
    </recommendedName>
</protein>
<feature type="transmembrane region" description="Helical" evidence="1">
    <location>
        <begin position="664"/>
        <end position="680"/>
    </location>
</feature>
<feature type="transmembrane region" description="Helical" evidence="1">
    <location>
        <begin position="588"/>
        <end position="616"/>
    </location>
</feature>
<keyword evidence="3" id="KW-1185">Reference proteome</keyword>
<evidence type="ECO:0000256" key="1">
    <source>
        <dbReference type="SAM" id="Phobius"/>
    </source>
</evidence>
<evidence type="ECO:0000313" key="3">
    <source>
        <dbReference type="Proteomes" id="UP000246964"/>
    </source>
</evidence>
<dbReference type="RefSeq" id="WP_258306624.1">
    <property type="nucleotide sequence ID" value="NZ_QGTT01000012.1"/>
</dbReference>
<comment type="caution">
    <text evidence="2">The sequence shown here is derived from an EMBL/GenBank/DDBJ whole genome shotgun (WGS) entry which is preliminary data.</text>
</comment>
<evidence type="ECO:0008006" key="4">
    <source>
        <dbReference type="Google" id="ProtNLM"/>
    </source>
</evidence>
<dbReference type="EMBL" id="QGTT01000012">
    <property type="protein sequence ID" value="PWW11176.1"/>
    <property type="molecule type" value="Genomic_DNA"/>
</dbReference>
<dbReference type="Proteomes" id="UP000246964">
    <property type="component" value="Unassembled WGS sequence"/>
</dbReference>
<gene>
    <name evidence="2" type="ORF">DET45_11235</name>
</gene>
<keyword evidence="1" id="KW-1133">Transmembrane helix</keyword>
<keyword evidence="1" id="KW-0472">Membrane</keyword>